<dbReference type="GO" id="GO:0008713">
    <property type="term" value="F:ADP-heptose-lipopolysaccharide heptosyltransferase activity"/>
    <property type="evidence" value="ECO:0007669"/>
    <property type="project" value="TreeGrafter"/>
</dbReference>
<dbReference type="GO" id="GO:0005829">
    <property type="term" value="C:cytosol"/>
    <property type="evidence" value="ECO:0007669"/>
    <property type="project" value="TreeGrafter"/>
</dbReference>
<reference evidence="3" key="1">
    <citation type="journal article" date="2012" name="J. Microbiol. Biotechnol.">
        <title>Ramlibacter ginsenosidimutans sp. nov., with ginsenoside-converting activity.</title>
        <authorList>
            <person name="Wang L."/>
            <person name="An D.S."/>
            <person name="Kim S.G."/>
            <person name="Jin F.X."/>
            <person name="Kim S.C."/>
            <person name="Lee S.T."/>
            <person name="Im W.T."/>
        </authorList>
    </citation>
    <scope>NUCLEOTIDE SEQUENCE</scope>
    <source>
        <strain evidence="3">KACC 17527</strain>
    </source>
</reference>
<dbReference type="RefSeq" id="WP_201167487.1">
    <property type="nucleotide sequence ID" value="NZ_JAEPWM010000002.1"/>
</dbReference>
<evidence type="ECO:0000256" key="2">
    <source>
        <dbReference type="ARBA" id="ARBA00022679"/>
    </source>
</evidence>
<dbReference type="InterPro" id="IPR051199">
    <property type="entry name" value="LPS_LOS_Heptosyltrfase"/>
</dbReference>
<gene>
    <name evidence="3" type="ORF">JJB11_06650</name>
</gene>
<keyword evidence="2" id="KW-0808">Transferase</keyword>
<evidence type="ECO:0000313" key="4">
    <source>
        <dbReference type="Proteomes" id="UP000630528"/>
    </source>
</evidence>
<keyword evidence="4" id="KW-1185">Reference proteome</keyword>
<name>A0A934TRP0_9BURK</name>
<reference evidence="3" key="2">
    <citation type="submission" date="2021-01" db="EMBL/GenBank/DDBJ databases">
        <authorList>
            <person name="Kang M."/>
        </authorList>
    </citation>
    <scope>NUCLEOTIDE SEQUENCE</scope>
    <source>
        <strain evidence="3">KACC 17527</strain>
    </source>
</reference>
<proteinExistence type="predicted"/>
<dbReference type="PANTHER" id="PTHR30160">
    <property type="entry name" value="TETRAACYLDISACCHARIDE 4'-KINASE-RELATED"/>
    <property type="match status" value="1"/>
</dbReference>
<keyword evidence="1" id="KW-0328">Glycosyltransferase</keyword>
<protein>
    <submittedName>
        <fullName evidence="3">Glycosyltransferase family 9 protein</fullName>
    </submittedName>
</protein>
<evidence type="ECO:0000313" key="3">
    <source>
        <dbReference type="EMBL" id="MBK6005770.1"/>
    </source>
</evidence>
<dbReference type="GO" id="GO:0009244">
    <property type="term" value="P:lipopolysaccharide core region biosynthetic process"/>
    <property type="evidence" value="ECO:0007669"/>
    <property type="project" value="TreeGrafter"/>
</dbReference>
<dbReference type="AlphaFoldDB" id="A0A934TRP0"/>
<dbReference type="Pfam" id="PF01075">
    <property type="entry name" value="Glyco_transf_9"/>
    <property type="match status" value="1"/>
</dbReference>
<sequence>MMSSLPRVRESALARLIDQAAGTAVLALWGTFRRRRSLPHAPRRFGVMMFETIGDSLLAGSLVASLRESMPNAEIVIFASRGNRGILQLFEGISSVVEVPLTRPTKAVAAIRSVPVDVMIDIGQWPRWYAFLCAIARARYTIGFATPGQTRHYAYDRAIPHDPAAHEVENFQRLLSPLPGVAALPPERALRPVGPPPAYFAMSAPYVIVHPWASGFRHASREWPLPLWADLISRLCNLGLSVYVTGSPADQPKAEALASSCAVGLPVRSAAGRLSLAELAAVLRGAAAVVAVNTGVMHLAALLDTPLVALHGPTSRRRWGPTGRRSIAMAPSTGAEFLSLGFEYPAGVVDCMASISVDEVFAAVLQQLQLQQEPSPA</sequence>
<dbReference type="Proteomes" id="UP000630528">
    <property type="component" value="Unassembled WGS sequence"/>
</dbReference>
<dbReference type="CDD" id="cd03789">
    <property type="entry name" value="GT9_LPS_heptosyltransferase"/>
    <property type="match status" value="1"/>
</dbReference>
<accession>A0A934TRP0</accession>
<dbReference type="Gene3D" id="3.40.50.2000">
    <property type="entry name" value="Glycogen Phosphorylase B"/>
    <property type="match status" value="2"/>
</dbReference>
<dbReference type="InterPro" id="IPR002201">
    <property type="entry name" value="Glyco_trans_9"/>
</dbReference>
<dbReference type="SUPFAM" id="SSF53756">
    <property type="entry name" value="UDP-Glycosyltransferase/glycogen phosphorylase"/>
    <property type="match status" value="1"/>
</dbReference>
<dbReference type="PANTHER" id="PTHR30160:SF1">
    <property type="entry name" value="LIPOPOLYSACCHARIDE 1,2-N-ACETYLGLUCOSAMINETRANSFERASE-RELATED"/>
    <property type="match status" value="1"/>
</dbReference>
<dbReference type="EMBL" id="JAEPWM010000002">
    <property type="protein sequence ID" value="MBK6005770.1"/>
    <property type="molecule type" value="Genomic_DNA"/>
</dbReference>
<organism evidence="3 4">
    <name type="scientific">Ramlibacter ginsenosidimutans</name>
    <dbReference type="NCBI Taxonomy" id="502333"/>
    <lineage>
        <taxon>Bacteria</taxon>
        <taxon>Pseudomonadati</taxon>
        <taxon>Pseudomonadota</taxon>
        <taxon>Betaproteobacteria</taxon>
        <taxon>Burkholderiales</taxon>
        <taxon>Comamonadaceae</taxon>
        <taxon>Ramlibacter</taxon>
    </lineage>
</organism>
<comment type="caution">
    <text evidence="3">The sequence shown here is derived from an EMBL/GenBank/DDBJ whole genome shotgun (WGS) entry which is preliminary data.</text>
</comment>
<evidence type="ECO:0000256" key="1">
    <source>
        <dbReference type="ARBA" id="ARBA00022676"/>
    </source>
</evidence>